<feature type="compositionally biased region" description="Basic and acidic residues" evidence="1">
    <location>
        <begin position="993"/>
        <end position="1005"/>
    </location>
</feature>
<dbReference type="Gene3D" id="3.90.320.10">
    <property type="match status" value="1"/>
</dbReference>
<keyword evidence="4" id="KW-1185">Reference proteome</keyword>
<evidence type="ECO:0000256" key="1">
    <source>
        <dbReference type="SAM" id="MobiDB-lite"/>
    </source>
</evidence>
<evidence type="ECO:0000259" key="2">
    <source>
        <dbReference type="Pfam" id="PF09588"/>
    </source>
</evidence>
<sequence>MRRKTKLNLHRVKSRRSKCGYADMTRELLQLVAKDDVNARKTLLPQKKFINTKISNKSAHLCMTPSRTNKRKLTPLKSPIKTPFKSPIYKARAIGKRCPSSRSLFGMASQVDRLTGTDLDENLNVVNGADGETLVINENTNNSNKRNNVVGDVEFDNNLQEVTQEMLTLVPEVVSKLAKTPNAIHLIILAFFRQVKNDAFPLDNIAFLLWLEVVSWYNCGNTKRMRYLDTTKLFWKLGWRMFGGRFINFMCGYKNQQSEKNDFSDDPKCSFDPASSRINFVVPDEKVLRKSTPYTEVTDRKPGFYGDIMVHMGESLFQQSACLTFDGKKIKQGLTKYSGDVDLLGFEDSSSLQERLLNVEMSTSEYDAFICYLQQYKNTQNLESISTECRHKLKQILGKSLRETSAGIVEASALKKKKEYAKEKLIEKGGGGLAWKESKFSYAISSVIGFLHDIDKYLLAAEMCIKSICLCLCSLNDTPYISDVNINLSECENYFPLEVQKEDENNTRLLPQRTEKWFEIRKKAKVTGSTIHKAIGLDGVKKLKDYFELVKCNIPEQEVNAKTKENMQHGTINEINAVATIVTRIMPIVTPELVFCEEGCVQVFDEDSQPFLVVSPDGSLRLNKELSSTKVAVEIKCPVNGVHTFFPSRYYLQCQAEIAVLNVEWLLYVSWTENTTSAFKVLRNDDIFRRAMKTAMCLYNGNETKKPTKIGPEIKQLQYEIEEQSKSVEFLGLFPSAKACSASNMNRESASSIKTFMDVINQVKNTHNDLYELTRERATEAVVFLCTDLDRNWKKEELKCAPVAWFPKGYSLKTTTMRTIAEHVHNMCHDAGIHVPCQSFDGQWHNIIVRSLTNSPLTVLALQKDVWNEVQKMKKSDIITALKQFNRNPVILRATTIDKDHKSKTTITFVNGLVRVPLLYATERKEESGNSNVAGDNNLNTRHNIDDSENNRLIDNREIQDNNNEDTNEVCRQSNDQIGDEINTTDMSDEHEDNSNEHGNGADEPLHQNIKEHDLLDKQDVKQILLLLKVDKTCNLKGKWNSVTEESLSDCFSCTEKLKKLLNSELAIILHYLKKVKRFDIKRPTISTKQDKLIVLSRCLKLQYPEQKQKRPLKQVMLSLSELASKVLISKTTKQSLNRIYAELLWPKKYSTWKENGTVQTNLILDGICAIKEWFYQPEYSERRSQLEVRCIDATHLLTRTRRKSCHGGLDNSRKESWLNVAKTGKTRLTPIMVEEVSDPMSASMAATHFSEEVEREMIHLGDEKTADLCRDIRLWWAAEDTAGISAKDRVVNRLMLRNRLINNYDFGSFPPATMYINGWPIQLWEALIAHIDAKIILYSLCHGGTYNVRAFSSLAGETFFSELTLNDRRGQGTVTTEEFGRFVGNSIEQMQARLDPDRPFIYRTGRSHKYHLLEKSKDLSSECDQNCAACVSRFRAVVTDITIKDHFFDHRKGSKKKGGTVDMDRNSIQKGALGVRWEKARRNDSKMLVTSKMGLTDVI</sequence>
<feature type="compositionally biased region" description="Basic and acidic residues" evidence="1">
    <location>
        <begin position="943"/>
        <end position="960"/>
    </location>
</feature>
<dbReference type="InterPro" id="IPR019080">
    <property type="entry name" value="YqaJ_viral_recombinase"/>
</dbReference>
<feature type="compositionally biased region" description="Polar residues" evidence="1">
    <location>
        <begin position="970"/>
        <end position="986"/>
    </location>
</feature>
<dbReference type="Proteomes" id="UP000828390">
    <property type="component" value="Unassembled WGS sequence"/>
</dbReference>
<dbReference type="PANTHER" id="PTHR46609:SF8">
    <property type="entry name" value="YQAJ VIRAL RECOMBINASE DOMAIN-CONTAINING PROTEIN"/>
    <property type="match status" value="1"/>
</dbReference>
<dbReference type="PANTHER" id="PTHR46609">
    <property type="entry name" value="EXONUCLEASE, PHAGE-TYPE/RECB, C-TERMINAL DOMAIN-CONTAINING PROTEIN"/>
    <property type="match status" value="1"/>
</dbReference>
<evidence type="ECO:0000313" key="3">
    <source>
        <dbReference type="EMBL" id="KAH3774294.1"/>
    </source>
</evidence>
<evidence type="ECO:0000313" key="4">
    <source>
        <dbReference type="Proteomes" id="UP000828390"/>
    </source>
</evidence>
<protein>
    <recommendedName>
        <fullName evidence="2">YqaJ viral recombinase domain-containing protein</fullName>
    </recommendedName>
</protein>
<comment type="caution">
    <text evidence="3">The sequence shown here is derived from an EMBL/GenBank/DDBJ whole genome shotgun (WGS) entry which is preliminary data.</text>
</comment>
<reference evidence="3" key="1">
    <citation type="journal article" date="2019" name="bioRxiv">
        <title>The Genome of the Zebra Mussel, Dreissena polymorpha: A Resource for Invasive Species Research.</title>
        <authorList>
            <person name="McCartney M.A."/>
            <person name="Auch B."/>
            <person name="Kono T."/>
            <person name="Mallez S."/>
            <person name="Zhang Y."/>
            <person name="Obille A."/>
            <person name="Becker A."/>
            <person name="Abrahante J.E."/>
            <person name="Garbe J."/>
            <person name="Badalamenti J.P."/>
            <person name="Herman A."/>
            <person name="Mangelson H."/>
            <person name="Liachko I."/>
            <person name="Sullivan S."/>
            <person name="Sone E.D."/>
            <person name="Koren S."/>
            <person name="Silverstein K.A.T."/>
            <person name="Beckman K.B."/>
            <person name="Gohl D.M."/>
        </authorList>
    </citation>
    <scope>NUCLEOTIDE SEQUENCE</scope>
    <source>
        <strain evidence="3">Duluth1</strain>
        <tissue evidence="3">Whole animal</tissue>
    </source>
</reference>
<dbReference type="InterPro" id="IPR011604">
    <property type="entry name" value="PDDEXK-like_dom_sf"/>
</dbReference>
<dbReference type="SUPFAM" id="SSF52980">
    <property type="entry name" value="Restriction endonuclease-like"/>
    <property type="match status" value="1"/>
</dbReference>
<dbReference type="InterPro" id="IPR011335">
    <property type="entry name" value="Restrct_endonuc-II-like"/>
</dbReference>
<proteinExistence type="predicted"/>
<dbReference type="GO" id="GO:0006281">
    <property type="term" value="P:DNA repair"/>
    <property type="evidence" value="ECO:0007669"/>
    <property type="project" value="UniProtKB-ARBA"/>
</dbReference>
<dbReference type="Pfam" id="PF09588">
    <property type="entry name" value="YqaJ"/>
    <property type="match status" value="1"/>
</dbReference>
<feature type="domain" description="YqaJ viral recombinase" evidence="2">
    <location>
        <begin position="516"/>
        <end position="660"/>
    </location>
</feature>
<accession>A0A9D4E5L1</accession>
<organism evidence="3 4">
    <name type="scientific">Dreissena polymorpha</name>
    <name type="common">Zebra mussel</name>
    <name type="synonym">Mytilus polymorpha</name>
    <dbReference type="NCBI Taxonomy" id="45954"/>
    <lineage>
        <taxon>Eukaryota</taxon>
        <taxon>Metazoa</taxon>
        <taxon>Spiralia</taxon>
        <taxon>Lophotrochozoa</taxon>
        <taxon>Mollusca</taxon>
        <taxon>Bivalvia</taxon>
        <taxon>Autobranchia</taxon>
        <taxon>Heteroconchia</taxon>
        <taxon>Euheterodonta</taxon>
        <taxon>Imparidentia</taxon>
        <taxon>Neoheterodontei</taxon>
        <taxon>Myida</taxon>
        <taxon>Dreissenoidea</taxon>
        <taxon>Dreissenidae</taxon>
        <taxon>Dreissena</taxon>
    </lineage>
</organism>
<dbReference type="InterPro" id="IPR051703">
    <property type="entry name" value="NF-kappa-B_Signaling_Reg"/>
</dbReference>
<gene>
    <name evidence="3" type="ORF">DPMN_175672</name>
</gene>
<dbReference type="EMBL" id="JAIWYP010000009">
    <property type="protein sequence ID" value="KAH3774294.1"/>
    <property type="molecule type" value="Genomic_DNA"/>
</dbReference>
<feature type="region of interest" description="Disordered" evidence="1">
    <location>
        <begin position="925"/>
        <end position="1005"/>
    </location>
</feature>
<name>A0A9D4E5L1_DREPO</name>
<reference evidence="3" key="2">
    <citation type="submission" date="2020-11" db="EMBL/GenBank/DDBJ databases">
        <authorList>
            <person name="McCartney M.A."/>
            <person name="Auch B."/>
            <person name="Kono T."/>
            <person name="Mallez S."/>
            <person name="Becker A."/>
            <person name="Gohl D.M."/>
            <person name="Silverstein K.A.T."/>
            <person name="Koren S."/>
            <person name="Bechman K.B."/>
            <person name="Herman A."/>
            <person name="Abrahante J.E."/>
            <person name="Garbe J."/>
        </authorList>
    </citation>
    <scope>NUCLEOTIDE SEQUENCE</scope>
    <source>
        <strain evidence="3">Duluth1</strain>
        <tissue evidence="3">Whole animal</tissue>
    </source>
</reference>
<feature type="compositionally biased region" description="Polar residues" evidence="1">
    <location>
        <begin position="929"/>
        <end position="942"/>
    </location>
</feature>